<evidence type="ECO:0000256" key="3">
    <source>
        <dbReference type="ARBA" id="ARBA00022692"/>
    </source>
</evidence>
<name>A0A1E4SNA4_9ASCO</name>
<keyword evidence="8" id="KW-0333">Golgi apparatus</keyword>
<keyword evidence="6 8" id="KW-0472">Membrane</keyword>
<sequence length="209" mass="23145">MSDSENFFRQLFQSWNNRASSGPSTTSRPILSEWTDYVKSSANDLYSALPTSSTSTDSVQEPSWFTLSRFERLIGFIACLAGSIFCFFLSFFLFPVLALRPRKFGLIWSMGSILFLVSFGILQGPRAYVLHLISPTRIVFTGVFVGSVFATLYSAVILKSSLLTIVTSAIEILAVAYYTVSYFPFGATTLTWFTSYIAGYFGGFIGGIL</sequence>
<feature type="transmembrane region" description="Helical" evidence="8">
    <location>
        <begin position="104"/>
        <end position="122"/>
    </location>
</feature>
<dbReference type="Proteomes" id="UP000094285">
    <property type="component" value="Unassembled WGS sequence"/>
</dbReference>
<evidence type="ECO:0000313" key="10">
    <source>
        <dbReference type="Proteomes" id="UP000094285"/>
    </source>
</evidence>
<dbReference type="AlphaFoldDB" id="A0A1E4SNA4"/>
<protein>
    <recommendedName>
        <fullName evidence="8">Protein transport protein SFT2</fullName>
    </recommendedName>
</protein>
<feature type="transmembrane region" description="Helical" evidence="8">
    <location>
        <begin position="128"/>
        <end position="150"/>
    </location>
</feature>
<proteinExistence type="inferred from homology"/>
<dbReference type="RefSeq" id="XP_020066123.1">
    <property type="nucleotide sequence ID" value="XM_020209522.1"/>
</dbReference>
<evidence type="ECO:0000256" key="4">
    <source>
        <dbReference type="ARBA" id="ARBA00022927"/>
    </source>
</evidence>
<reference evidence="10" key="1">
    <citation type="submission" date="2016-05" db="EMBL/GenBank/DDBJ databases">
        <title>Comparative genomics of biotechnologically important yeasts.</title>
        <authorList>
            <consortium name="DOE Joint Genome Institute"/>
            <person name="Riley R."/>
            <person name="Haridas S."/>
            <person name="Wolfe K.H."/>
            <person name="Lopes M.R."/>
            <person name="Hittinger C.T."/>
            <person name="Goker M."/>
            <person name="Salamov A."/>
            <person name="Wisecaver J."/>
            <person name="Long T.M."/>
            <person name="Aerts A.L."/>
            <person name="Barry K."/>
            <person name="Choi C."/>
            <person name="Clum A."/>
            <person name="Coughlan A.Y."/>
            <person name="Deshpande S."/>
            <person name="Douglass A.P."/>
            <person name="Hanson S.J."/>
            <person name="Klenk H.-P."/>
            <person name="Labutti K."/>
            <person name="Lapidus A."/>
            <person name="Lindquist E."/>
            <person name="Lipzen A."/>
            <person name="Meier-Kolthoff J.P."/>
            <person name="Ohm R.A."/>
            <person name="Otillar R.P."/>
            <person name="Pangilinan J."/>
            <person name="Peng Y."/>
            <person name="Rokas A."/>
            <person name="Rosa C.A."/>
            <person name="Scheuner C."/>
            <person name="Sibirny A.A."/>
            <person name="Slot J.C."/>
            <person name="Stielow J.B."/>
            <person name="Sun H."/>
            <person name="Kurtzman C.P."/>
            <person name="Blackwell M."/>
            <person name="Grigoriev I.V."/>
            <person name="Jeffries T.W."/>
        </authorList>
    </citation>
    <scope>NUCLEOTIDE SEQUENCE [LARGE SCALE GENOMIC DNA]</scope>
    <source>
        <strain evidence="10">NRRL Y-17324</strain>
    </source>
</reference>
<dbReference type="GO" id="GO:0000139">
    <property type="term" value="C:Golgi membrane"/>
    <property type="evidence" value="ECO:0007669"/>
    <property type="project" value="UniProtKB-SubCell"/>
</dbReference>
<dbReference type="GeneID" id="30983658"/>
<dbReference type="GO" id="GO:0005829">
    <property type="term" value="C:cytosol"/>
    <property type="evidence" value="ECO:0007669"/>
    <property type="project" value="GOC"/>
</dbReference>
<evidence type="ECO:0000256" key="8">
    <source>
        <dbReference type="RuleBase" id="RU363111"/>
    </source>
</evidence>
<keyword evidence="10" id="KW-1185">Reference proteome</keyword>
<dbReference type="PANTHER" id="PTHR23137:SF36">
    <property type="entry name" value="VESICLE TRANSPORT PROTEIN SFT2C"/>
    <property type="match status" value="1"/>
</dbReference>
<evidence type="ECO:0000256" key="1">
    <source>
        <dbReference type="ARBA" id="ARBA00004141"/>
    </source>
</evidence>
<dbReference type="OrthoDB" id="660759at2759"/>
<dbReference type="STRING" id="984487.A0A1E4SNA4"/>
<evidence type="ECO:0000256" key="5">
    <source>
        <dbReference type="ARBA" id="ARBA00022989"/>
    </source>
</evidence>
<evidence type="ECO:0000313" key="9">
    <source>
        <dbReference type="EMBL" id="ODV81001.1"/>
    </source>
</evidence>
<comment type="subcellular location">
    <subcellularLocation>
        <location evidence="8">Golgi apparatus membrane</location>
        <topology evidence="8">Multi-pass membrane protein</topology>
    </subcellularLocation>
    <subcellularLocation>
        <location evidence="1">Membrane</location>
        <topology evidence="1">Multi-pass membrane protein</topology>
    </subcellularLocation>
</comment>
<feature type="transmembrane region" description="Helical" evidence="8">
    <location>
        <begin position="73"/>
        <end position="97"/>
    </location>
</feature>
<dbReference type="GO" id="GO:0042147">
    <property type="term" value="P:retrograde transport, endosome to Golgi"/>
    <property type="evidence" value="ECO:0007669"/>
    <property type="project" value="EnsemblFungi"/>
</dbReference>
<dbReference type="InterPro" id="IPR007305">
    <property type="entry name" value="Vesicle_transpt_Got1/SFT2"/>
</dbReference>
<dbReference type="GO" id="GO:0000138">
    <property type="term" value="C:Golgi trans cisterna"/>
    <property type="evidence" value="ECO:0007669"/>
    <property type="project" value="EnsemblFungi"/>
</dbReference>
<keyword evidence="5 8" id="KW-1133">Transmembrane helix</keyword>
<gene>
    <name evidence="9" type="ORF">CANTADRAFT_47911</name>
</gene>
<keyword evidence="2 8" id="KW-0813">Transport</keyword>
<evidence type="ECO:0000256" key="7">
    <source>
        <dbReference type="ARBA" id="ARBA00025800"/>
    </source>
</evidence>
<comment type="function">
    <text evidence="8">Nonessential protein required for the fusion of transport vesicles derived from the endocytic pathway with the Golgi complex.</text>
</comment>
<comment type="similarity">
    <text evidence="7 8">Belongs to the SFT2 family.</text>
</comment>
<accession>A0A1E4SNA4</accession>
<dbReference type="GO" id="GO:0015031">
    <property type="term" value="P:protein transport"/>
    <property type="evidence" value="ECO:0007669"/>
    <property type="project" value="UniProtKB-KW"/>
</dbReference>
<dbReference type="InterPro" id="IPR011691">
    <property type="entry name" value="Vesicle_transpt_SFT2"/>
</dbReference>
<dbReference type="PANTHER" id="PTHR23137">
    <property type="entry name" value="VESICLE TRANSPORT PROTEIN-RELATED"/>
    <property type="match status" value="1"/>
</dbReference>
<keyword evidence="3 8" id="KW-0812">Transmembrane</keyword>
<comment type="caution">
    <text evidence="8">Lacks conserved residue(s) required for the propagation of feature annotation.</text>
</comment>
<dbReference type="Pfam" id="PF04178">
    <property type="entry name" value="Got1"/>
    <property type="match status" value="1"/>
</dbReference>
<evidence type="ECO:0000256" key="2">
    <source>
        <dbReference type="ARBA" id="ARBA00022448"/>
    </source>
</evidence>
<evidence type="ECO:0000256" key="6">
    <source>
        <dbReference type="ARBA" id="ARBA00023136"/>
    </source>
</evidence>
<feature type="transmembrane region" description="Helical" evidence="8">
    <location>
        <begin position="162"/>
        <end position="183"/>
    </location>
</feature>
<organism evidence="9 10">
    <name type="scientific">Suhomyces tanzawaensis NRRL Y-17324</name>
    <dbReference type="NCBI Taxonomy" id="984487"/>
    <lineage>
        <taxon>Eukaryota</taxon>
        <taxon>Fungi</taxon>
        <taxon>Dikarya</taxon>
        <taxon>Ascomycota</taxon>
        <taxon>Saccharomycotina</taxon>
        <taxon>Pichiomycetes</taxon>
        <taxon>Debaryomycetaceae</taxon>
        <taxon>Suhomyces</taxon>
    </lineage>
</organism>
<feature type="transmembrane region" description="Helical" evidence="8">
    <location>
        <begin position="189"/>
        <end position="208"/>
    </location>
</feature>
<keyword evidence="4 8" id="KW-0653">Protein transport</keyword>
<dbReference type="EMBL" id="KV453910">
    <property type="protein sequence ID" value="ODV81001.1"/>
    <property type="molecule type" value="Genomic_DNA"/>
</dbReference>